<proteinExistence type="predicted"/>
<evidence type="ECO:0000313" key="1">
    <source>
        <dbReference type="EMBL" id="KAK1410256.1"/>
    </source>
</evidence>
<dbReference type="Proteomes" id="UP001229421">
    <property type="component" value="Unassembled WGS sequence"/>
</dbReference>
<protein>
    <submittedName>
        <fullName evidence="1">Uncharacterized protein</fullName>
    </submittedName>
</protein>
<evidence type="ECO:0000313" key="2">
    <source>
        <dbReference type="Proteomes" id="UP001229421"/>
    </source>
</evidence>
<name>A0AAD8JVB1_TARER</name>
<accession>A0AAD8JVB1</accession>
<dbReference type="AlphaFoldDB" id="A0AAD8JVB1"/>
<keyword evidence="2" id="KW-1185">Reference proteome</keyword>
<comment type="caution">
    <text evidence="1">The sequence shown here is derived from an EMBL/GenBank/DDBJ whole genome shotgun (WGS) entry which is preliminary data.</text>
</comment>
<dbReference type="EMBL" id="JAUHHV010000010">
    <property type="protein sequence ID" value="KAK1410256.1"/>
    <property type="molecule type" value="Genomic_DNA"/>
</dbReference>
<organism evidence="1 2">
    <name type="scientific">Tagetes erecta</name>
    <name type="common">African marigold</name>
    <dbReference type="NCBI Taxonomy" id="13708"/>
    <lineage>
        <taxon>Eukaryota</taxon>
        <taxon>Viridiplantae</taxon>
        <taxon>Streptophyta</taxon>
        <taxon>Embryophyta</taxon>
        <taxon>Tracheophyta</taxon>
        <taxon>Spermatophyta</taxon>
        <taxon>Magnoliopsida</taxon>
        <taxon>eudicotyledons</taxon>
        <taxon>Gunneridae</taxon>
        <taxon>Pentapetalae</taxon>
        <taxon>asterids</taxon>
        <taxon>campanulids</taxon>
        <taxon>Asterales</taxon>
        <taxon>Asteraceae</taxon>
        <taxon>Asteroideae</taxon>
        <taxon>Heliantheae alliance</taxon>
        <taxon>Tageteae</taxon>
        <taxon>Tagetes</taxon>
    </lineage>
</organism>
<reference evidence="1" key="1">
    <citation type="journal article" date="2023" name="bioRxiv">
        <title>Improved chromosome-level genome assembly for marigold (Tagetes erecta).</title>
        <authorList>
            <person name="Jiang F."/>
            <person name="Yuan L."/>
            <person name="Wang S."/>
            <person name="Wang H."/>
            <person name="Xu D."/>
            <person name="Wang A."/>
            <person name="Fan W."/>
        </authorList>
    </citation>
    <scope>NUCLEOTIDE SEQUENCE</scope>
    <source>
        <strain evidence="1">WSJ</strain>
        <tissue evidence="1">Leaf</tissue>
    </source>
</reference>
<sequence length="68" mass="7838">MYLNCYCLFVSSGKHPQLLYHCLPQTSANQLSPKNDFAQQPYTSSFFHRLQAEANIRDSSCYPSRVSF</sequence>
<gene>
    <name evidence="1" type="ORF">QVD17_36791</name>
</gene>